<dbReference type="RefSeq" id="WP_013606706.1">
    <property type="nucleotide sequence ID" value="NC_015152.1"/>
</dbReference>
<dbReference type="Gene3D" id="2.40.50.100">
    <property type="match status" value="1"/>
</dbReference>
<dbReference type="PANTHER" id="PTHR30469">
    <property type="entry name" value="MULTIDRUG RESISTANCE PROTEIN MDTA"/>
    <property type="match status" value="1"/>
</dbReference>
<feature type="domain" description="Multidrug resistance protein MdtA-like barrel-sandwich hybrid" evidence="3">
    <location>
        <begin position="82"/>
        <end position="155"/>
    </location>
</feature>
<gene>
    <name evidence="6" type="ordered locus">SpiBuddy_1030</name>
</gene>
<dbReference type="eggNOG" id="COG0845">
    <property type="taxonomic scope" value="Bacteria"/>
</dbReference>
<dbReference type="EMBL" id="CP002541">
    <property type="protein sequence ID" value="ADY12855.1"/>
    <property type="molecule type" value="Genomic_DNA"/>
</dbReference>
<dbReference type="Pfam" id="PF25954">
    <property type="entry name" value="Beta-barrel_RND_2"/>
    <property type="match status" value="1"/>
</dbReference>
<dbReference type="InterPro" id="IPR058649">
    <property type="entry name" value="CzcB_C"/>
</dbReference>
<dbReference type="HOGENOM" id="CLU_018816_1_2_12"/>
<evidence type="ECO:0000259" key="5">
    <source>
        <dbReference type="Pfam" id="PF25975"/>
    </source>
</evidence>
<dbReference type="GO" id="GO:1990281">
    <property type="term" value="C:efflux pump complex"/>
    <property type="evidence" value="ECO:0007669"/>
    <property type="project" value="TreeGrafter"/>
</dbReference>
<sequence>MKSLSMLERITTIILLLICIVLSAVIILRFAGNTSESATNFGGMMARSSEASVVNVAVQEVTHATFTRTTTLGGELTSERDAVSVNSTLSGKVTEVLVKEGQAIAKGDPLLVIDPSTAGSIYKSTTITSVMDGVVYSVSAYVGQQVANGTTLATIGKTGDLVIETALSERYLSSLHTGLEATFTTAAWPNENHTALVSQIGTQVNTSNRTVKVTLTPQTQDTRFKEGMFVSVTLITEKLENVLVIPSDAVTTYLGEPVVYIAEEGMAKRVAVTISVSDDNHSVVTSGLFGGEQLITAGSVVEGSRISVIEEQV</sequence>
<evidence type="ECO:0000259" key="3">
    <source>
        <dbReference type="Pfam" id="PF25917"/>
    </source>
</evidence>
<feature type="domain" description="CusB-like beta-barrel" evidence="4">
    <location>
        <begin position="163"/>
        <end position="237"/>
    </location>
</feature>
<evidence type="ECO:0000256" key="2">
    <source>
        <dbReference type="SAM" id="Phobius"/>
    </source>
</evidence>
<dbReference type="AlphaFoldDB" id="F0RYL2"/>
<dbReference type="Proteomes" id="UP000008466">
    <property type="component" value="Chromosome"/>
</dbReference>
<keyword evidence="7" id="KW-1185">Reference proteome</keyword>
<dbReference type="KEGG" id="sbu:SpiBuddy_1030"/>
<dbReference type="InterPro" id="IPR058792">
    <property type="entry name" value="Beta-barrel_RND_2"/>
</dbReference>
<dbReference type="Gene3D" id="2.40.30.170">
    <property type="match status" value="1"/>
</dbReference>
<keyword evidence="2" id="KW-1133">Transmembrane helix</keyword>
<dbReference type="InterPro" id="IPR006143">
    <property type="entry name" value="RND_pump_MFP"/>
</dbReference>
<dbReference type="STRING" id="158189.SpiBuddy_1030"/>
<evidence type="ECO:0000259" key="4">
    <source>
        <dbReference type="Pfam" id="PF25954"/>
    </source>
</evidence>
<dbReference type="Gene3D" id="2.40.420.20">
    <property type="match status" value="1"/>
</dbReference>
<feature type="transmembrane region" description="Helical" evidence="2">
    <location>
        <begin position="12"/>
        <end position="31"/>
    </location>
</feature>
<organism evidence="6 7">
    <name type="scientific">Sphaerochaeta globosa (strain ATCC BAA-1886 / DSM 22777 / Buddy)</name>
    <name type="common">Spirochaeta sp. (strain Buddy)</name>
    <dbReference type="NCBI Taxonomy" id="158189"/>
    <lineage>
        <taxon>Bacteria</taxon>
        <taxon>Pseudomonadati</taxon>
        <taxon>Spirochaetota</taxon>
        <taxon>Spirochaetia</taxon>
        <taxon>Spirochaetales</taxon>
        <taxon>Sphaerochaetaceae</taxon>
        <taxon>Sphaerochaeta</taxon>
    </lineage>
</organism>
<keyword evidence="2" id="KW-0812">Transmembrane</keyword>
<dbReference type="GO" id="GO:0015562">
    <property type="term" value="F:efflux transmembrane transporter activity"/>
    <property type="evidence" value="ECO:0007669"/>
    <property type="project" value="TreeGrafter"/>
</dbReference>
<comment type="similarity">
    <text evidence="1">Belongs to the membrane fusion protein (MFP) (TC 8.A.1) family.</text>
</comment>
<dbReference type="CDD" id="cd06850">
    <property type="entry name" value="biotinyl_domain"/>
    <property type="match status" value="1"/>
</dbReference>
<protein>
    <submittedName>
        <fullName evidence="6">Efflux transporter, RND family, MFP subunit</fullName>
    </submittedName>
</protein>
<dbReference type="Pfam" id="PF25975">
    <property type="entry name" value="CzcB_C"/>
    <property type="match status" value="1"/>
</dbReference>
<keyword evidence="2" id="KW-0472">Membrane</keyword>
<dbReference type="SUPFAM" id="SSF111369">
    <property type="entry name" value="HlyD-like secretion proteins"/>
    <property type="match status" value="1"/>
</dbReference>
<reference evidence="7" key="1">
    <citation type="submission" date="2011-02" db="EMBL/GenBank/DDBJ databases">
        <title>Complete sequence of Spirochaeta sp. Buddy.</title>
        <authorList>
            <person name="Lucas S."/>
            <person name="Copeland A."/>
            <person name="Lapidus A."/>
            <person name="Cheng J.-F."/>
            <person name="Goodwin L."/>
            <person name="Pitluck S."/>
            <person name="Zeytun A."/>
            <person name="Detter J.C."/>
            <person name="Han C."/>
            <person name="Tapia R."/>
            <person name="Land M."/>
            <person name="Hauser L."/>
            <person name="Kyrpides N."/>
            <person name="Ivanova N."/>
            <person name="Mikhailova N."/>
            <person name="Pagani I."/>
            <person name="Ritalahti K.M."/>
            <person name="Loeffler F.E."/>
            <person name="Woyke T."/>
        </authorList>
    </citation>
    <scope>NUCLEOTIDE SEQUENCE [LARGE SCALE GENOMIC DNA]</scope>
    <source>
        <strain evidence="7">ATCC BAA-1886 / DSM 22777 / Buddy</strain>
    </source>
</reference>
<dbReference type="Pfam" id="PF25917">
    <property type="entry name" value="BSH_RND"/>
    <property type="match status" value="1"/>
</dbReference>
<feature type="domain" description="CzcB-like C-terminal circularly permuted SH3-like" evidence="5">
    <location>
        <begin position="244"/>
        <end position="299"/>
    </location>
</feature>
<evidence type="ECO:0000313" key="7">
    <source>
        <dbReference type="Proteomes" id="UP000008466"/>
    </source>
</evidence>
<dbReference type="InterPro" id="IPR058625">
    <property type="entry name" value="MdtA-like_BSH"/>
</dbReference>
<dbReference type="OrthoDB" id="320389at2"/>
<proteinExistence type="inferred from homology"/>
<dbReference type="NCBIfam" id="TIGR01730">
    <property type="entry name" value="RND_mfp"/>
    <property type="match status" value="1"/>
</dbReference>
<evidence type="ECO:0000313" key="6">
    <source>
        <dbReference type="EMBL" id="ADY12855.1"/>
    </source>
</evidence>
<name>F0RYL2_SPHGB</name>
<evidence type="ECO:0000256" key="1">
    <source>
        <dbReference type="ARBA" id="ARBA00009477"/>
    </source>
</evidence>
<accession>F0RYL2</accession>